<evidence type="ECO:0000313" key="1">
    <source>
        <dbReference type="EMBL" id="KPL85844.1"/>
    </source>
</evidence>
<comment type="caution">
    <text evidence="1">The sequence shown here is derived from an EMBL/GenBank/DDBJ whole genome shotgun (WGS) entry which is preliminary data.</text>
</comment>
<proteinExistence type="predicted"/>
<keyword evidence="2" id="KW-1185">Reference proteome</keyword>
<dbReference type="EMBL" id="LGKP01000022">
    <property type="protein sequence ID" value="KPL85844.1"/>
    <property type="molecule type" value="Genomic_DNA"/>
</dbReference>
<evidence type="ECO:0000313" key="2">
    <source>
        <dbReference type="Proteomes" id="UP000050277"/>
    </source>
</evidence>
<gene>
    <name evidence="1" type="ORF">SE18_13015</name>
</gene>
<dbReference type="AlphaFoldDB" id="A0A0P6YKU4"/>
<dbReference type="RefSeq" id="WP_054534896.1">
    <property type="nucleotide sequence ID" value="NZ_LGKP01000022.1"/>
</dbReference>
<sequence>MNNSQFTIYIFTNEDINHEIDDKPHITDPNILLATIDLERAAYVIPESAIIAYDWPEQTFKITNPWHDRLRETPFFMHEGSKAIVVFQQQRIMIGSLLSEDTARFIAPEETALYSSFRQDHIFYSFRYGSVLQTAQAYPFLNPDPIIAEAVKAHFRQLGKLIE</sequence>
<accession>A0A0P6YKU4</accession>
<dbReference type="STRING" id="70996.SE18_13015"/>
<name>A0A0P6YKU4_9CHLR</name>
<protein>
    <submittedName>
        <fullName evidence="1">Uncharacterized protein</fullName>
    </submittedName>
</protein>
<organism evidence="1 2">
    <name type="scientific">Herpetosiphon geysericola</name>
    <dbReference type="NCBI Taxonomy" id="70996"/>
    <lineage>
        <taxon>Bacteria</taxon>
        <taxon>Bacillati</taxon>
        <taxon>Chloroflexota</taxon>
        <taxon>Chloroflexia</taxon>
        <taxon>Herpetosiphonales</taxon>
        <taxon>Herpetosiphonaceae</taxon>
        <taxon>Herpetosiphon</taxon>
    </lineage>
</organism>
<dbReference type="Proteomes" id="UP000050277">
    <property type="component" value="Unassembled WGS sequence"/>
</dbReference>
<reference evidence="1 2" key="1">
    <citation type="submission" date="2015-07" db="EMBL/GenBank/DDBJ databases">
        <title>Whole genome sequence of Herpetosiphon geysericola DSM 7119.</title>
        <authorList>
            <person name="Hemp J."/>
            <person name="Ward L.M."/>
            <person name="Pace L.A."/>
            <person name="Fischer W.W."/>
        </authorList>
    </citation>
    <scope>NUCLEOTIDE SEQUENCE [LARGE SCALE GENOMIC DNA]</scope>
    <source>
        <strain evidence="1 2">DSM 7119</strain>
    </source>
</reference>